<dbReference type="GeneTree" id="ENSGT00940000153380"/>
<reference evidence="7" key="1">
    <citation type="submission" date="2025-08" db="UniProtKB">
        <authorList>
            <consortium name="Ensembl"/>
        </authorList>
    </citation>
    <scope>IDENTIFICATION</scope>
</reference>
<dbReference type="Pfam" id="PF14992">
    <property type="entry name" value="TMCO5"/>
    <property type="match status" value="2"/>
</dbReference>
<keyword evidence="8" id="KW-1185">Reference proteome</keyword>
<evidence type="ECO:0000256" key="4">
    <source>
        <dbReference type="ARBA" id="ARBA00023054"/>
    </source>
</evidence>
<comment type="subcellular location">
    <subcellularLocation>
        <location evidence="1">Membrane</location>
        <topology evidence="1">Single-pass membrane protein</topology>
    </subcellularLocation>
</comment>
<dbReference type="Ensembl" id="ENSPTIT00000024938.1">
    <property type="protein sequence ID" value="ENSPTIP00000020589.1"/>
    <property type="gene ID" value="ENSPTIG00000018020.1"/>
</dbReference>
<evidence type="ECO:0000313" key="7">
    <source>
        <dbReference type="Ensembl" id="ENSPTIP00000020589.1"/>
    </source>
</evidence>
<protein>
    <recommendedName>
        <fullName evidence="9">Transmembrane and coiled-coil domain-containing protein 5B</fullName>
    </recommendedName>
</protein>
<evidence type="ECO:0000256" key="6">
    <source>
        <dbReference type="SAM" id="Coils"/>
    </source>
</evidence>
<sequence length="292" mass="34634">MEEVGQDPLDDVQEMMEIPKLKVTKQNLDYLNLDLEKDLQRLDEANQVLLRKIQEKEEAIQSLERETALSLGQANEREELNHIVSEKEEALRNLKSETAKLVRRCLEKDHVMHFACSLPLLSLSFPEDHHLWLFLLQKSTESCAKQEKELGILHYNNFFFYFHGKKYQEILRQMEKEKEVLLLEKEVFKAQNNSSQILKPGSILVETIQSNMEKTIIKKQKRIFWYRHFRRGVFMVMIFIRLLGHVLFHLQYTNPDLLVDVLPMVISRDTLKRLREVLLPFLTLEVEEVLPH</sequence>
<dbReference type="Proteomes" id="UP000675900">
    <property type="component" value="Unassembled WGS sequence"/>
</dbReference>
<reference evidence="7" key="2">
    <citation type="submission" date="2025-09" db="UniProtKB">
        <authorList>
            <consortium name="Ensembl"/>
        </authorList>
    </citation>
    <scope>IDENTIFICATION</scope>
</reference>
<dbReference type="PANTHER" id="PTHR22422">
    <property type="entry name" value="TRANSMEMBRANE AND COILED-COIL DOMAIN-CONTAINING PROTEIN 5B-RELATED"/>
    <property type="match status" value="1"/>
</dbReference>
<evidence type="ECO:0008006" key="9">
    <source>
        <dbReference type="Google" id="ProtNLM"/>
    </source>
</evidence>
<evidence type="ECO:0000256" key="3">
    <source>
        <dbReference type="ARBA" id="ARBA00022989"/>
    </source>
</evidence>
<dbReference type="InterPro" id="IPR026617">
    <property type="entry name" value="SMCO2/5"/>
</dbReference>
<keyword evidence="3" id="KW-1133">Transmembrane helix</keyword>
<proteinExistence type="predicted"/>
<organism evidence="7 8">
    <name type="scientific">Panthera tigris altaica</name>
    <name type="common">Siberian tiger</name>
    <dbReference type="NCBI Taxonomy" id="74533"/>
    <lineage>
        <taxon>Eukaryota</taxon>
        <taxon>Metazoa</taxon>
        <taxon>Chordata</taxon>
        <taxon>Craniata</taxon>
        <taxon>Vertebrata</taxon>
        <taxon>Euteleostomi</taxon>
        <taxon>Mammalia</taxon>
        <taxon>Eutheria</taxon>
        <taxon>Laurasiatheria</taxon>
        <taxon>Carnivora</taxon>
        <taxon>Feliformia</taxon>
        <taxon>Felidae</taxon>
        <taxon>Pantherinae</taxon>
        <taxon>Panthera</taxon>
    </lineage>
</organism>
<name>A0A8C9KDB5_PANTA</name>
<evidence type="ECO:0000256" key="1">
    <source>
        <dbReference type="ARBA" id="ARBA00004167"/>
    </source>
</evidence>
<dbReference type="GO" id="GO:0016020">
    <property type="term" value="C:membrane"/>
    <property type="evidence" value="ECO:0007669"/>
    <property type="project" value="UniProtKB-SubCell"/>
</dbReference>
<evidence type="ECO:0000256" key="5">
    <source>
        <dbReference type="ARBA" id="ARBA00023136"/>
    </source>
</evidence>
<keyword evidence="4 6" id="KW-0175">Coiled coil</keyword>
<keyword evidence="5" id="KW-0472">Membrane</keyword>
<accession>A0A8C9KDB5</accession>
<dbReference type="PANTHER" id="PTHR22422:SF1">
    <property type="entry name" value="TRANSMEMBRANE AND COILED-COIL DOMAIN-CONTAINING PROTEIN 5B"/>
    <property type="match status" value="1"/>
</dbReference>
<feature type="coiled-coil region" evidence="6">
    <location>
        <begin position="32"/>
        <end position="104"/>
    </location>
</feature>
<evidence type="ECO:0000256" key="2">
    <source>
        <dbReference type="ARBA" id="ARBA00022692"/>
    </source>
</evidence>
<keyword evidence="2" id="KW-0812">Transmembrane</keyword>
<evidence type="ECO:0000313" key="8">
    <source>
        <dbReference type="Proteomes" id="UP000675900"/>
    </source>
</evidence>
<dbReference type="AlphaFoldDB" id="A0A8C9KDB5"/>